<accession>A0A6J7U2N7</accession>
<name>A0A6J7U2N7_9ZZZZ</name>
<dbReference type="Pfam" id="PF13484">
    <property type="entry name" value="Fer4_16"/>
    <property type="match status" value="1"/>
</dbReference>
<evidence type="ECO:0000313" key="3">
    <source>
        <dbReference type="EMBL" id="CAB5019321.1"/>
    </source>
</evidence>
<gene>
    <name evidence="3" type="ORF">UFOPK4098_00762</name>
    <name evidence="4" type="ORF">UFOPK4347_00111</name>
</gene>
<dbReference type="InterPro" id="IPR017900">
    <property type="entry name" value="4Fe4S_Fe_S_CS"/>
</dbReference>
<dbReference type="Gene3D" id="3.30.70.20">
    <property type="match status" value="1"/>
</dbReference>
<reference evidence="4" key="1">
    <citation type="submission" date="2020-05" db="EMBL/GenBank/DDBJ databases">
        <authorList>
            <person name="Chiriac C."/>
            <person name="Salcher M."/>
            <person name="Ghai R."/>
            <person name="Kavagutti S V."/>
        </authorList>
    </citation>
    <scope>NUCLEOTIDE SEQUENCE</scope>
</reference>
<dbReference type="AlphaFoldDB" id="A0A6J7U2N7"/>
<keyword evidence="1" id="KW-0411">Iron-sulfur</keyword>
<keyword evidence="1" id="KW-0479">Metal-binding</keyword>
<dbReference type="EMBL" id="CAFBQU010000001">
    <property type="protein sequence ID" value="CAB5058458.1"/>
    <property type="molecule type" value="Genomic_DNA"/>
</dbReference>
<evidence type="ECO:0000259" key="2">
    <source>
        <dbReference type="PROSITE" id="PS51379"/>
    </source>
</evidence>
<dbReference type="PROSITE" id="PS51379">
    <property type="entry name" value="4FE4S_FER_2"/>
    <property type="match status" value="1"/>
</dbReference>
<organism evidence="4">
    <name type="scientific">freshwater metagenome</name>
    <dbReference type="NCBI Taxonomy" id="449393"/>
    <lineage>
        <taxon>unclassified sequences</taxon>
        <taxon>metagenomes</taxon>
        <taxon>ecological metagenomes</taxon>
    </lineage>
</organism>
<sequence>MKSVESQSSYTQHLSEVGLSAGLHRVGFTTAEPLLRAREALVEREGRGLRDTMQFTYRNPIRSTTPEMALPHARSIVVGARSYFADVQLPVLSEMTDQIFGDVARYAWSDHYASLRDSLTVVAEQLRSDGHEALVFADSNAIVDREVAYLAGLGWFGKNANLLISGAGSWFVLGCIVTTAELTPSATVSDGCGTCRRCIDACPTGAIVEPGVIDAGKCLAWILQKPGTIAHEYREAIGARMYGCDSCQDACPPSMRLAQHEEVASDAQIVVDVLELLSLSDAEILERYGRWYIAGRDPRWVRRNALVVIGNSASPHNEKAKAVLTAHVQSPDPVLRAHAIWAASRLGMGSSIPQHDEDPDVTAELHRLPGVREQH</sequence>
<keyword evidence="1" id="KW-0408">Iron</keyword>
<keyword evidence="1" id="KW-0004">4Fe-4S</keyword>
<dbReference type="EMBL" id="CAFBPN010000032">
    <property type="protein sequence ID" value="CAB5019321.1"/>
    <property type="molecule type" value="Genomic_DNA"/>
</dbReference>
<proteinExistence type="predicted"/>
<dbReference type="PROSITE" id="PS00198">
    <property type="entry name" value="4FE4S_FER_1"/>
    <property type="match status" value="1"/>
</dbReference>
<dbReference type="PANTHER" id="PTHR30002:SF4">
    <property type="entry name" value="EPOXYQUEUOSINE REDUCTASE"/>
    <property type="match status" value="1"/>
</dbReference>
<dbReference type="GO" id="GO:0052693">
    <property type="term" value="F:epoxyqueuosine reductase activity"/>
    <property type="evidence" value="ECO:0007669"/>
    <property type="project" value="TreeGrafter"/>
</dbReference>
<evidence type="ECO:0000256" key="1">
    <source>
        <dbReference type="ARBA" id="ARBA00022485"/>
    </source>
</evidence>
<evidence type="ECO:0000313" key="4">
    <source>
        <dbReference type="EMBL" id="CAB5058458.1"/>
    </source>
</evidence>
<dbReference type="SUPFAM" id="SSF46548">
    <property type="entry name" value="alpha-helical ferredoxin"/>
    <property type="match status" value="1"/>
</dbReference>
<feature type="domain" description="4Fe-4S ferredoxin-type" evidence="2">
    <location>
        <begin position="182"/>
        <end position="212"/>
    </location>
</feature>
<dbReference type="GO" id="GO:0008616">
    <property type="term" value="P:tRNA queuosine(34) biosynthetic process"/>
    <property type="evidence" value="ECO:0007669"/>
    <property type="project" value="InterPro"/>
</dbReference>
<dbReference type="GO" id="GO:0051539">
    <property type="term" value="F:4 iron, 4 sulfur cluster binding"/>
    <property type="evidence" value="ECO:0007669"/>
    <property type="project" value="UniProtKB-KW"/>
</dbReference>
<dbReference type="InterPro" id="IPR017896">
    <property type="entry name" value="4Fe4S_Fe-S-bd"/>
</dbReference>
<dbReference type="PANTHER" id="PTHR30002">
    <property type="entry name" value="EPOXYQUEUOSINE REDUCTASE"/>
    <property type="match status" value="1"/>
</dbReference>
<dbReference type="InterPro" id="IPR004453">
    <property type="entry name" value="QueG"/>
</dbReference>
<dbReference type="NCBIfam" id="TIGR00276">
    <property type="entry name" value="tRNA epoxyqueuosine(34) reductase QueG"/>
    <property type="match status" value="1"/>
</dbReference>
<protein>
    <submittedName>
        <fullName evidence="4">Unannotated protein</fullName>
    </submittedName>
</protein>